<evidence type="ECO:0000313" key="13">
    <source>
        <dbReference type="Proteomes" id="UP001632038"/>
    </source>
</evidence>
<dbReference type="Gene3D" id="1.10.10.10">
    <property type="entry name" value="Winged helix-like DNA-binding domain superfamily/Winged helix DNA-binding domain"/>
    <property type="match status" value="1"/>
</dbReference>
<proteinExistence type="inferred from homology"/>
<feature type="domain" description="Replication protein A C-terminal" evidence="11">
    <location>
        <begin position="185"/>
        <end position="267"/>
    </location>
</feature>
<evidence type="ECO:0000256" key="5">
    <source>
        <dbReference type="ARBA" id="ARBA00023125"/>
    </source>
</evidence>
<dbReference type="InterPro" id="IPR014892">
    <property type="entry name" value="RPA_C"/>
</dbReference>
<protein>
    <recommendedName>
        <fullName evidence="11">Replication protein A C-terminal domain-containing protein</fullName>
    </recommendedName>
</protein>
<dbReference type="InterPro" id="IPR036390">
    <property type="entry name" value="WH_DNA-bd_sf"/>
</dbReference>
<dbReference type="GO" id="GO:0006260">
    <property type="term" value="P:DNA replication"/>
    <property type="evidence" value="ECO:0007669"/>
    <property type="project" value="UniProtKB-KW"/>
</dbReference>
<dbReference type="GO" id="GO:0006310">
    <property type="term" value="P:DNA recombination"/>
    <property type="evidence" value="ECO:0007669"/>
    <property type="project" value="UniProtKB-KW"/>
</dbReference>
<feature type="region of interest" description="Disordered" evidence="10">
    <location>
        <begin position="14"/>
        <end position="35"/>
    </location>
</feature>
<dbReference type="SUPFAM" id="SSF46785">
    <property type="entry name" value="Winged helix' DNA-binding domain"/>
    <property type="match status" value="1"/>
</dbReference>
<organism evidence="12 13">
    <name type="scientific">Castilleja foliolosa</name>
    <dbReference type="NCBI Taxonomy" id="1961234"/>
    <lineage>
        <taxon>Eukaryota</taxon>
        <taxon>Viridiplantae</taxon>
        <taxon>Streptophyta</taxon>
        <taxon>Embryophyta</taxon>
        <taxon>Tracheophyta</taxon>
        <taxon>Spermatophyta</taxon>
        <taxon>Magnoliopsida</taxon>
        <taxon>eudicotyledons</taxon>
        <taxon>Gunneridae</taxon>
        <taxon>Pentapetalae</taxon>
        <taxon>asterids</taxon>
        <taxon>lamiids</taxon>
        <taxon>Lamiales</taxon>
        <taxon>Orobanchaceae</taxon>
        <taxon>Pedicularideae</taxon>
        <taxon>Castillejinae</taxon>
        <taxon>Castilleja</taxon>
    </lineage>
</organism>
<dbReference type="FunFam" id="1.10.10.10:FF:000168">
    <property type="entry name" value="Replication protein A 32 kDa subunit"/>
    <property type="match status" value="1"/>
</dbReference>
<feature type="compositionally biased region" description="Polar residues" evidence="10">
    <location>
        <begin position="20"/>
        <end position="29"/>
    </location>
</feature>
<evidence type="ECO:0000259" key="11">
    <source>
        <dbReference type="Pfam" id="PF08784"/>
    </source>
</evidence>
<dbReference type="Gene3D" id="2.40.50.140">
    <property type="entry name" value="Nucleic acid-binding proteins"/>
    <property type="match status" value="1"/>
</dbReference>
<comment type="subcellular location">
    <subcellularLocation>
        <location evidence="1">Nucleus</location>
    </subcellularLocation>
</comment>
<dbReference type="PANTHER" id="PTHR13989:SF16">
    <property type="entry name" value="REPLICATION PROTEIN A2"/>
    <property type="match status" value="1"/>
</dbReference>
<comment type="caution">
    <text evidence="12">The sequence shown here is derived from an EMBL/GenBank/DDBJ whole genome shotgun (WGS) entry which is preliminary data.</text>
</comment>
<dbReference type="GO" id="GO:0003677">
    <property type="term" value="F:DNA binding"/>
    <property type="evidence" value="ECO:0007669"/>
    <property type="project" value="UniProtKB-KW"/>
</dbReference>
<dbReference type="InterPro" id="IPR012340">
    <property type="entry name" value="NA-bd_OB-fold"/>
</dbReference>
<reference evidence="13" key="1">
    <citation type="journal article" date="2024" name="IScience">
        <title>Strigolactones Initiate the Formation of Haustorium-like Structures in Castilleja.</title>
        <authorList>
            <person name="Buerger M."/>
            <person name="Peterson D."/>
            <person name="Chory J."/>
        </authorList>
    </citation>
    <scope>NUCLEOTIDE SEQUENCE [LARGE SCALE GENOMIC DNA]</scope>
</reference>
<keyword evidence="7" id="KW-0234">DNA repair</keyword>
<keyword evidence="4" id="KW-0227">DNA damage</keyword>
<evidence type="ECO:0000256" key="6">
    <source>
        <dbReference type="ARBA" id="ARBA00023172"/>
    </source>
</evidence>
<evidence type="ECO:0000256" key="1">
    <source>
        <dbReference type="ARBA" id="ARBA00004123"/>
    </source>
</evidence>
<keyword evidence="8" id="KW-0539">Nucleus</keyword>
<keyword evidence="6" id="KW-0233">DNA recombination</keyword>
<keyword evidence="5" id="KW-0238">DNA-binding</keyword>
<evidence type="ECO:0000256" key="10">
    <source>
        <dbReference type="SAM" id="MobiDB-lite"/>
    </source>
</evidence>
<dbReference type="EMBL" id="JAVIJP010000036">
    <property type="protein sequence ID" value="KAL3628134.1"/>
    <property type="molecule type" value="Genomic_DNA"/>
</dbReference>
<evidence type="ECO:0000256" key="3">
    <source>
        <dbReference type="ARBA" id="ARBA00022705"/>
    </source>
</evidence>
<dbReference type="Proteomes" id="UP001632038">
    <property type="component" value="Unassembled WGS sequence"/>
</dbReference>
<evidence type="ECO:0000256" key="7">
    <source>
        <dbReference type="ARBA" id="ARBA00023204"/>
    </source>
</evidence>
<dbReference type="InterPro" id="IPR040260">
    <property type="entry name" value="RFA2-like"/>
</dbReference>
<sequence>MYGNSQFDGNAAFSGGGFMPSQTTQTADPSFSPAKNRDAQGLLPLTVKQISESFQSSDDKANFLIDGVDVNSVKLVGLLCEKMEQVTDVSFVLDDGTGRIDCRRWVGEAIDSKEMELLEWYVRKSSWALKGISRQKTIDGVLCQLRIWTLTDYNEIANHFADCIYVHCYNTKIRKQQDASQVPGHMPNPKGYQSTPSNQFSVQYNTEGVKGIDKVVLNYLQQPSCIAREKGVHRSELAQHLNVSENKILEAIDSLESEGLIYSTIDEFHYKSTANG</sequence>
<evidence type="ECO:0000256" key="2">
    <source>
        <dbReference type="ARBA" id="ARBA00007815"/>
    </source>
</evidence>
<comment type="similarity">
    <text evidence="2">Belongs to the replication factor A protein 2 family.</text>
</comment>
<accession>A0ABD3CFM2</accession>
<dbReference type="AlphaFoldDB" id="A0ABD3CFM2"/>
<dbReference type="PIRSF" id="PIRSF036949">
    <property type="entry name" value="RPA32"/>
    <property type="match status" value="1"/>
</dbReference>
<dbReference type="InterPro" id="IPR014646">
    <property type="entry name" value="Rfa2/RPA32"/>
</dbReference>
<gene>
    <name evidence="12" type="ORF">CASFOL_027180</name>
</gene>
<dbReference type="GO" id="GO:0005634">
    <property type="term" value="C:nucleus"/>
    <property type="evidence" value="ECO:0007669"/>
    <property type="project" value="UniProtKB-SubCell"/>
</dbReference>
<dbReference type="PANTHER" id="PTHR13989">
    <property type="entry name" value="REPLICATION PROTEIN A-RELATED"/>
    <property type="match status" value="1"/>
</dbReference>
<evidence type="ECO:0000256" key="8">
    <source>
        <dbReference type="ARBA" id="ARBA00023242"/>
    </source>
</evidence>
<comment type="function">
    <text evidence="9">Component of the replication protein A complex (RPA) required for DNA recombination, repair and replication. The activity of RPA is mediated by single-stranded DNA binding and protein interactions. Required fo cell division in meristems. Involved in the maintenance of transcriptional epigenetic gene silencing (TGS) at specific loci (including some transposons) by regulating histone H3 acetylation, 'Lys-4' and 'Lys-9' methylation.</text>
</comment>
<dbReference type="SUPFAM" id="SSF50249">
    <property type="entry name" value="Nucleic acid-binding proteins"/>
    <property type="match status" value="1"/>
</dbReference>
<dbReference type="FunFam" id="2.40.50.140:FF:000184">
    <property type="entry name" value="replication protein A 32 kDa subunit A-like"/>
    <property type="match status" value="1"/>
</dbReference>
<keyword evidence="3" id="KW-0235">DNA replication</keyword>
<evidence type="ECO:0000256" key="9">
    <source>
        <dbReference type="ARBA" id="ARBA00057177"/>
    </source>
</evidence>
<evidence type="ECO:0000313" key="12">
    <source>
        <dbReference type="EMBL" id="KAL3628134.1"/>
    </source>
</evidence>
<evidence type="ECO:0000256" key="4">
    <source>
        <dbReference type="ARBA" id="ARBA00022763"/>
    </source>
</evidence>
<dbReference type="GO" id="GO:0006281">
    <property type="term" value="P:DNA repair"/>
    <property type="evidence" value="ECO:0007669"/>
    <property type="project" value="UniProtKB-KW"/>
</dbReference>
<dbReference type="Pfam" id="PF08784">
    <property type="entry name" value="RPA_C"/>
    <property type="match status" value="1"/>
</dbReference>
<keyword evidence="13" id="KW-1185">Reference proteome</keyword>
<name>A0ABD3CFM2_9LAMI</name>
<dbReference type="InterPro" id="IPR036388">
    <property type="entry name" value="WH-like_DNA-bd_sf"/>
</dbReference>